<dbReference type="EMBL" id="KN832988">
    <property type="protein sequence ID" value="KIM84122.1"/>
    <property type="molecule type" value="Genomic_DNA"/>
</dbReference>
<name>A0A0C3C3G6_PILCF</name>
<reference evidence="2" key="2">
    <citation type="submission" date="2015-01" db="EMBL/GenBank/DDBJ databases">
        <title>Evolutionary Origins and Diversification of the Mycorrhizal Mutualists.</title>
        <authorList>
            <consortium name="DOE Joint Genome Institute"/>
            <consortium name="Mycorrhizal Genomics Consortium"/>
            <person name="Kohler A."/>
            <person name="Kuo A."/>
            <person name="Nagy L.G."/>
            <person name="Floudas D."/>
            <person name="Copeland A."/>
            <person name="Barry K.W."/>
            <person name="Cichocki N."/>
            <person name="Veneault-Fourrey C."/>
            <person name="LaButti K."/>
            <person name="Lindquist E.A."/>
            <person name="Lipzen A."/>
            <person name="Lundell T."/>
            <person name="Morin E."/>
            <person name="Murat C."/>
            <person name="Riley R."/>
            <person name="Ohm R."/>
            <person name="Sun H."/>
            <person name="Tunlid A."/>
            <person name="Henrissat B."/>
            <person name="Grigoriev I.V."/>
            <person name="Hibbett D.S."/>
            <person name="Martin F."/>
        </authorList>
    </citation>
    <scope>NUCLEOTIDE SEQUENCE [LARGE SCALE GENOMIC DNA]</scope>
    <source>
        <strain evidence="2">F 1598</strain>
    </source>
</reference>
<protein>
    <submittedName>
        <fullName evidence="1">Uncharacterized protein</fullName>
    </submittedName>
</protein>
<keyword evidence="2" id="KW-1185">Reference proteome</keyword>
<proteinExistence type="predicted"/>
<dbReference type="Proteomes" id="UP000054166">
    <property type="component" value="Unassembled WGS sequence"/>
</dbReference>
<dbReference type="HOGENOM" id="CLU_2171981_0_0_1"/>
<accession>A0A0C3C3G6</accession>
<evidence type="ECO:0000313" key="1">
    <source>
        <dbReference type="EMBL" id="KIM84122.1"/>
    </source>
</evidence>
<gene>
    <name evidence="1" type="ORF">PILCRDRAFT_818434</name>
</gene>
<organism evidence="1 2">
    <name type="scientific">Piloderma croceum (strain F 1598)</name>
    <dbReference type="NCBI Taxonomy" id="765440"/>
    <lineage>
        <taxon>Eukaryota</taxon>
        <taxon>Fungi</taxon>
        <taxon>Dikarya</taxon>
        <taxon>Basidiomycota</taxon>
        <taxon>Agaricomycotina</taxon>
        <taxon>Agaricomycetes</taxon>
        <taxon>Agaricomycetidae</taxon>
        <taxon>Atheliales</taxon>
        <taxon>Atheliaceae</taxon>
        <taxon>Piloderma</taxon>
    </lineage>
</organism>
<dbReference type="InParanoid" id="A0A0C3C3G6"/>
<reference evidence="1 2" key="1">
    <citation type="submission" date="2014-04" db="EMBL/GenBank/DDBJ databases">
        <authorList>
            <consortium name="DOE Joint Genome Institute"/>
            <person name="Kuo A."/>
            <person name="Tarkka M."/>
            <person name="Buscot F."/>
            <person name="Kohler A."/>
            <person name="Nagy L.G."/>
            <person name="Floudas D."/>
            <person name="Copeland A."/>
            <person name="Barry K.W."/>
            <person name="Cichocki N."/>
            <person name="Veneault-Fourrey C."/>
            <person name="LaButti K."/>
            <person name="Lindquist E.A."/>
            <person name="Lipzen A."/>
            <person name="Lundell T."/>
            <person name="Morin E."/>
            <person name="Murat C."/>
            <person name="Sun H."/>
            <person name="Tunlid A."/>
            <person name="Henrissat B."/>
            <person name="Grigoriev I.V."/>
            <person name="Hibbett D.S."/>
            <person name="Martin F."/>
            <person name="Nordberg H.P."/>
            <person name="Cantor M.N."/>
            <person name="Hua S.X."/>
        </authorList>
    </citation>
    <scope>NUCLEOTIDE SEQUENCE [LARGE SCALE GENOMIC DNA]</scope>
    <source>
        <strain evidence="1 2">F 1598</strain>
    </source>
</reference>
<dbReference type="AlphaFoldDB" id="A0A0C3C3G6"/>
<sequence>MISKSGRGNDPVLCNSIINALSSKCYYRKQDFLRHIWHYCAPQKACPSPSVNEPIPPSYNPCHDPQPSPPTMNFCARYPMPVEYILEDATNTHTSFQKIRLPYQNMSRVP</sequence>
<evidence type="ECO:0000313" key="2">
    <source>
        <dbReference type="Proteomes" id="UP000054166"/>
    </source>
</evidence>